<evidence type="ECO:0000256" key="1">
    <source>
        <dbReference type="ARBA" id="ARBA00006394"/>
    </source>
</evidence>
<evidence type="ECO:0000313" key="6">
    <source>
        <dbReference type="Proteomes" id="UP000266615"/>
    </source>
</evidence>
<dbReference type="GO" id="GO:0005737">
    <property type="term" value="C:cytoplasm"/>
    <property type="evidence" value="ECO:0007669"/>
    <property type="project" value="TreeGrafter"/>
</dbReference>
<dbReference type="EMBL" id="QYZP01000001">
    <property type="protein sequence ID" value="RJN32939.1"/>
    <property type="molecule type" value="Genomic_DNA"/>
</dbReference>
<dbReference type="Proteomes" id="UP000266615">
    <property type="component" value="Unassembled WGS sequence"/>
</dbReference>
<protein>
    <recommendedName>
        <fullName evidence="2">malate synthase</fullName>
        <ecNumber evidence="2">2.3.3.9</ecNumber>
    </recommendedName>
</protein>
<dbReference type="AlphaFoldDB" id="A0A3A4G3P8"/>
<evidence type="ECO:0000313" key="5">
    <source>
        <dbReference type="EMBL" id="RJN32939.1"/>
    </source>
</evidence>
<dbReference type="EC" id="2.3.3.9" evidence="2"/>
<comment type="similarity">
    <text evidence="1">Belongs to the malate synthase family.</text>
</comment>
<dbReference type="PANTHER" id="PTHR42902:SF1">
    <property type="entry name" value="MALATE SYNTHASE 1-RELATED"/>
    <property type="match status" value="1"/>
</dbReference>
<proteinExistence type="inferred from homology"/>
<organism evidence="5 6">
    <name type="scientific">Nesterenkonia natronophila</name>
    <dbReference type="NCBI Taxonomy" id="2174932"/>
    <lineage>
        <taxon>Bacteria</taxon>
        <taxon>Bacillati</taxon>
        <taxon>Actinomycetota</taxon>
        <taxon>Actinomycetes</taxon>
        <taxon>Micrococcales</taxon>
        <taxon>Micrococcaceae</taxon>
        <taxon>Nesterenkonia</taxon>
    </lineage>
</organism>
<dbReference type="InterPro" id="IPR046363">
    <property type="entry name" value="MS_N_TIM-barrel_dom"/>
</dbReference>
<dbReference type="RefSeq" id="WP_119901983.1">
    <property type="nucleotide sequence ID" value="NZ_QYZP01000001.1"/>
</dbReference>
<name>A0A3A4G3P8_9MICC</name>
<sequence length="192" mass="21086">MNTGQTITINGITLAGPTVPRQNELFTGAALEFLAVLHREFAPRLIELGLGSETPRSSSGWQALVQRHLTEPPSSFISPRRLSRSEERILCNGSALSAGIVDFGLHIHRNARRLLWEGRAPFVSLPGTEGEEELQLWQELFVRAEELMDLPEGTIRAIHLRPGEPDMDDDEDGQACSAAVLMTRPGARAKVA</sequence>
<dbReference type="Pfam" id="PF20656">
    <property type="entry name" value="MS_N"/>
    <property type="match status" value="1"/>
</dbReference>
<dbReference type="Pfam" id="PF01274">
    <property type="entry name" value="MS_TIM-barrel"/>
    <property type="match status" value="1"/>
</dbReference>
<dbReference type="InterPro" id="IPR048356">
    <property type="entry name" value="MS_N"/>
</dbReference>
<gene>
    <name evidence="5" type="ORF">D3250_03780</name>
</gene>
<dbReference type="InterPro" id="IPR006252">
    <property type="entry name" value="Malate_synthA"/>
</dbReference>
<comment type="caution">
    <text evidence="5">The sequence shown here is derived from an EMBL/GenBank/DDBJ whole genome shotgun (WGS) entry which is preliminary data.</text>
</comment>
<evidence type="ECO:0000259" key="3">
    <source>
        <dbReference type="Pfam" id="PF01274"/>
    </source>
</evidence>
<reference evidence="5 6" key="1">
    <citation type="submission" date="2018-09" db="EMBL/GenBank/DDBJ databases">
        <title>Nesterenkonia natronophila sp. nov., an alkaliphilic actinobacteriume isolated from a soda lake, and emended description of the genus Nesterenkonia.</title>
        <authorList>
            <person name="Menes R.J."/>
            <person name="Iriarte A."/>
        </authorList>
    </citation>
    <scope>NUCLEOTIDE SEQUENCE [LARGE SCALE GENOMIC DNA]</scope>
    <source>
        <strain evidence="5 6">M8</strain>
    </source>
</reference>
<evidence type="ECO:0000259" key="4">
    <source>
        <dbReference type="Pfam" id="PF20656"/>
    </source>
</evidence>
<dbReference type="Gene3D" id="3.20.20.360">
    <property type="entry name" value="Malate synthase, domain 3"/>
    <property type="match status" value="1"/>
</dbReference>
<dbReference type="InterPro" id="IPR011076">
    <property type="entry name" value="Malate_synth_sf"/>
</dbReference>
<dbReference type="GO" id="GO:0004474">
    <property type="term" value="F:malate synthase activity"/>
    <property type="evidence" value="ECO:0007669"/>
    <property type="project" value="UniProtKB-EC"/>
</dbReference>
<dbReference type="OrthoDB" id="4964505at2"/>
<dbReference type="PANTHER" id="PTHR42902">
    <property type="entry name" value="MALATE SYNTHASE"/>
    <property type="match status" value="1"/>
</dbReference>
<keyword evidence="6" id="KW-1185">Reference proteome</keyword>
<dbReference type="GO" id="GO:0006097">
    <property type="term" value="P:glyoxylate cycle"/>
    <property type="evidence" value="ECO:0007669"/>
    <property type="project" value="InterPro"/>
</dbReference>
<feature type="domain" description="Malate synthase N-terminal" evidence="4">
    <location>
        <begin position="13"/>
        <end position="44"/>
    </location>
</feature>
<feature type="domain" description="Malate synthase TIM barrel" evidence="3">
    <location>
        <begin position="85"/>
        <end position="157"/>
    </location>
</feature>
<accession>A0A3A4G3P8</accession>
<dbReference type="SUPFAM" id="SSF51645">
    <property type="entry name" value="Malate synthase G"/>
    <property type="match status" value="1"/>
</dbReference>
<evidence type="ECO:0000256" key="2">
    <source>
        <dbReference type="ARBA" id="ARBA00012636"/>
    </source>
</evidence>
<dbReference type="InterPro" id="IPR001465">
    <property type="entry name" value="Malate_synthase_TIM"/>
</dbReference>